<proteinExistence type="inferred from homology"/>
<dbReference type="CDD" id="cd02440">
    <property type="entry name" value="AdoMet_MTases"/>
    <property type="match status" value="1"/>
</dbReference>
<dbReference type="GO" id="GO:0005737">
    <property type="term" value="C:cytoplasm"/>
    <property type="evidence" value="ECO:0007669"/>
    <property type="project" value="UniProtKB-SubCell"/>
</dbReference>
<gene>
    <name evidence="8" type="ORF">GBAR_LOCUS3792</name>
</gene>
<dbReference type="HAMAP" id="MF_00090">
    <property type="entry name" value="PIMT"/>
    <property type="match status" value="1"/>
</dbReference>
<dbReference type="EC" id="2.1.1.77" evidence="3"/>
<dbReference type="InterPro" id="IPR029063">
    <property type="entry name" value="SAM-dependent_MTases_sf"/>
</dbReference>
<keyword evidence="4" id="KW-0963">Cytoplasm</keyword>
<evidence type="ECO:0000256" key="5">
    <source>
        <dbReference type="ARBA" id="ARBA00022603"/>
    </source>
</evidence>
<dbReference type="GO" id="GO:0032259">
    <property type="term" value="P:methylation"/>
    <property type="evidence" value="ECO:0007669"/>
    <property type="project" value="UniProtKB-KW"/>
</dbReference>
<accession>A0AA35W961</accession>
<dbReference type="NCBIfam" id="TIGR00080">
    <property type="entry name" value="pimt"/>
    <property type="match status" value="1"/>
</dbReference>
<keyword evidence="6" id="KW-0808">Transferase</keyword>
<evidence type="ECO:0000256" key="2">
    <source>
        <dbReference type="ARBA" id="ARBA00005369"/>
    </source>
</evidence>
<evidence type="ECO:0000256" key="3">
    <source>
        <dbReference type="ARBA" id="ARBA00011890"/>
    </source>
</evidence>
<evidence type="ECO:0000256" key="7">
    <source>
        <dbReference type="ARBA" id="ARBA00022691"/>
    </source>
</evidence>
<dbReference type="PANTHER" id="PTHR11579">
    <property type="entry name" value="PROTEIN-L-ISOASPARTATE O-METHYLTRANSFERASE"/>
    <property type="match status" value="1"/>
</dbReference>
<dbReference type="SUPFAM" id="SSF53335">
    <property type="entry name" value="S-adenosyl-L-methionine-dependent methyltransferases"/>
    <property type="match status" value="1"/>
</dbReference>
<dbReference type="AlphaFoldDB" id="A0AA35W961"/>
<name>A0AA35W961_GEOBA</name>
<dbReference type="Gene3D" id="3.40.50.150">
    <property type="entry name" value="Vaccinia Virus protein VP39"/>
    <property type="match status" value="1"/>
</dbReference>
<dbReference type="PANTHER" id="PTHR11579:SF0">
    <property type="entry name" value="PROTEIN-L-ISOASPARTATE(D-ASPARTATE) O-METHYLTRANSFERASE"/>
    <property type="match status" value="1"/>
</dbReference>
<reference evidence="8" key="1">
    <citation type="submission" date="2023-03" db="EMBL/GenBank/DDBJ databases">
        <authorList>
            <person name="Steffen K."/>
            <person name="Cardenas P."/>
        </authorList>
    </citation>
    <scope>NUCLEOTIDE SEQUENCE</scope>
</reference>
<comment type="subcellular location">
    <subcellularLocation>
        <location evidence="1">Cytoplasm</location>
    </subcellularLocation>
</comment>
<sequence length="213" mass="23797">MTLRRKMVQNQIEARGIHNPQVLAIMRKVERHLFVKPQYLNVAYQDGALPIDCDQTISQPYIVALMTDLLELTPTSKVLEIGTGCGYQTAILAELARDVYSVEIISGLVKSAKARLETLNYRNIHLKKGDGYYGWREHAPYDAVLVAAAPTDVPERLIQQLRPGGRMVIPVGGSEQNLLLIQKGLQTDENSIQSLETTEIIRVRFVPMTSGLN</sequence>
<keyword evidence="5" id="KW-0489">Methyltransferase</keyword>
<dbReference type="NCBIfam" id="NF001453">
    <property type="entry name" value="PRK00312.1"/>
    <property type="match status" value="1"/>
</dbReference>
<evidence type="ECO:0000256" key="6">
    <source>
        <dbReference type="ARBA" id="ARBA00022679"/>
    </source>
</evidence>
<evidence type="ECO:0000313" key="9">
    <source>
        <dbReference type="Proteomes" id="UP001174909"/>
    </source>
</evidence>
<organism evidence="8 9">
    <name type="scientific">Geodia barretti</name>
    <name type="common">Barrett's horny sponge</name>
    <dbReference type="NCBI Taxonomy" id="519541"/>
    <lineage>
        <taxon>Eukaryota</taxon>
        <taxon>Metazoa</taxon>
        <taxon>Porifera</taxon>
        <taxon>Demospongiae</taxon>
        <taxon>Heteroscleromorpha</taxon>
        <taxon>Tetractinellida</taxon>
        <taxon>Astrophorina</taxon>
        <taxon>Geodiidae</taxon>
        <taxon>Geodia</taxon>
    </lineage>
</organism>
<dbReference type="InterPro" id="IPR000682">
    <property type="entry name" value="PCMT"/>
</dbReference>
<dbReference type="EMBL" id="CASHTH010000545">
    <property type="protein sequence ID" value="CAI8003876.1"/>
    <property type="molecule type" value="Genomic_DNA"/>
</dbReference>
<evidence type="ECO:0000256" key="4">
    <source>
        <dbReference type="ARBA" id="ARBA00022490"/>
    </source>
</evidence>
<evidence type="ECO:0000313" key="8">
    <source>
        <dbReference type="EMBL" id="CAI8003876.1"/>
    </source>
</evidence>
<keyword evidence="9" id="KW-1185">Reference proteome</keyword>
<comment type="similarity">
    <text evidence="2">Belongs to the methyltransferase superfamily. L-isoaspartyl/D-aspartyl protein methyltransferase family.</text>
</comment>
<keyword evidence="7" id="KW-0949">S-adenosyl-L-methionine</keyword>
<dbReference type="FunFam" id="3.40.50.150:FF:000010">
    <property type="entry name" value="Protein-L-isoaspartate O-methyltransferase"/>
    <property type="match status" value="1"/>
</dbReference>
<protein>
    <recommendedName>
        <fullName evidence="3">protein-L-isoaspartate(D-aspartate) O-methyltransferase</fullName>
        <ecNumber evidence="3">2.1.1.77</ecNumber>
    </recommendedName>
</protein>
<dbReference type="Pfam" id="PF01135">
    <property type="entry name" value="PCMT"/>
    <property type="match status" value="1"/>
</dbReference>
<comment type="caution">
    <text evidence="8">The sequence shown here is derived from an EMBL/GenBank/DDBJ whole genome shotgun (WGS) entry which is preliminary data.</text>
</comment>
<dbReference type="GO" id="GO:0004719">
    <property type="term" value="F:protein-L-isoaspartate (D-aspartate) O-methyltransferase activity"/>
    <property type="evidence" value="ECO:0007669"/>
    <property type="project" value="UniProtKB-EC"/>
</dbReference>
<evidence type="ECO:0000256" key="1">
    <source>
        <dbReference type="ARBA" id="ARBA00004496"/>
    </source>
</evidence>
<dbReference type="Proteomes" id="UP001174909">
    <property type="component" value="Unassembled WGS sequence"/>
</dbReference>